<dbReference type="AlphaFoldDB" id="A0A3N4P162"/>
<reference evidence="3 4" key="1">
    <citation type="submission" date="2018-11" db="EMBL/GenBank/DDBJ databases">
        <title>Aureibaculum marinum gen. nov., sp. nov., a member of the family Flavobacteriaceae isolated from the Bohai Sea.</title>
        <authorList>
            <person name="Ji X."/>
        </authorList>
    </citation>
    <scope>NUCLEOTIDE SEQUENCE [LARGE SCALE GENOMIC DNA]</scope>
    <source>
        <strain evidence="3 4">BH-SD17</strain>
    </source>
</reference>
<gene>
    <name evidence="3" type="ORF">EGM88_00635</name>
</gene>
<comment type="caution">
    <text evidence="3">The sequence shown here is derived from an EMBL/GenBank/DDBJ whole genome shotgun (WGS) entry which is preliminary data.</text>
</comment>
<keyword evidence="2" id="KW-0119">Carbohydrate metabolism</keyword>
<dbReference type="GO" id="GO:0006006">
    <property type="term" value="P:glucose metabolic process"/>
    <property type="evidence" value="ECO:0007669"/>
    <property type="project" value="UniProtKB-KW"/>
</dbReference>
<proteinExistence type="inferred from homology"/>
<dbReference type="InterPro" id="IPR011048">
    <property type="entry name" value="Haem_d1_sf"/>
</dbReference>
<accession>A0A3N4P162</accession>
<dbReference type="RefSeq" id="WP_123895946.1">
    <property type="nucleotide sequence ID" value="NZ_RPFJ01000001.1"/>
</dbReference>
<organism evidence="3 4">
    <name type="scientific">Aureibaculum marinum</name>
    <dbReference type="NCBI Taxonomy" id="2487930"/>
    <lineage>
        <taxon>Bacteria</taxon>
        <taxon>Pseudomonadati</taxon>
        <taxon>Bacteroidota</taxon>
        <taxon>Flavobacteriia</taxon>
        <taxon>Flavobacteriales</taxon>
        <taxon>Flavobacteriaceae</taxon>
        <taxon>Aureibaculum</taxon>
    </lineage>
</organism>
<dbReference type="GO" id="GO:0017057">
    <property type="term" value="F:6-phosphogluconolactonase activity"/>
    <property type="evidence" value="ECO:0007669"/>
    <property type="project" value="TreeGrafter"/>
</dbReference>
<name>A0A3N4P162_9FLAO</name>
<evidence type="ECO:0000313" key="3">
    <source>
        <dbReference type="EMBL" id="RPE00888.1"/>
    </source>
</evidence>
<dbReference type="PANTHER" id="PTHR30344">
    <property type="entry name" value="6-PHOSPHOGLUCONOLACTONASE-RELATED"/>
    <property type="match status" value="1"/>
</dbReference>
<dbReference type="PANTHER" id="PTHR30344:SF1">
    <property type="entry name" value="6-PHOSPHOGLUCONOLACTONASE"/>
    <property type="match status" value="1"/>
</dbReference>
<evidence type="ECO:0000256" key="2">
    <source>
        <dbReference type="ARBA" id="ARBA00022526"/>
    </source>
</evidence>
<evidence type="ECO:0000313" key="4">
    <source>
        <dbReference type="Proteomes" id="UP000270856"/>
    </source>
</evidence>
<dbReference type="InterPro" id="IPR050282">
    <property type="entry name" value="Cycloisomerase_2"/>
</dbReference>
<dbReference type="Gene3D" id="2.130.10.10">
    <property type="entry name" value="YVTN repeat-like/Quinoprotein amine dehydrogenase"/>
    <property type="match status" value="1"/>
</dbReference>
<dbReference type="OrthoDB" id="9790815at2"/>
<dbReference type="SUPFAM" id="SSF51004">
    <property type="entry name" value="C-terminal (heme d1) domain of cytochrome cd1-nitrite reductase"/>
    <property type="match status" value="1"/>
</dbReference>
<protein>
    <submittedName>
        <fullName evidence="3">Lactonase family protein</fullName>
    </submittedName>
</protein>
<dbReference type="PROSITE" id="PS51257">
    <property type="entry name" value="PROKAR_LIPOPROTEIN"/>
    <property type="match status" value="1"/>
</dbReference>
<dbReference type="EMBL" id="RPFJ01000001">
    <property type="protein sequence ID" value="RPE00888.1"/>
    <property type="molecule type" value="Genomic_DNA"/>
</dbReference>
<dbReference type="GO" id="GO:0005829">
    <property type="term" value="C:cytosol"/>
    <property type="evidence" value="ECO:0007669"/>
    <property type="project" value="TreeGrafter"/>
</dbReference>
<dbReference type="InterPro" id="IPR019405">
    <property type="entry name" value="Lactonase_7-beta_prop"/>
</dbReference>
<dbReference type="InterPro" id="IPR015943">
    <property type="entry name" value="WD40/YVTN_repeat-like_dom_sf"/>
</dbReference>
<comment type="similarity">
    <text evidence="1">Belongs to the cycloisomerase 2 family.</text>
</comment>
<keyword evidence="2" id="KW-0313">Glucose metabolism</keyword>
<keyword evidence="4" id="KW-1185">Reference proteome</keyword>
<dbReference type="Pfam" id="PF10282">
    <property type="entry name" value="Lactonase"/>
    <property type="match status" value="1"/>
</dbReference>
<evidence type="ECO:0000256" key="1">
    <source>
        <dbReference type="ARBA" id="ARBA00005564"/>
    </source>
</evidence>
<dbReference type="Proteomes" id="UP000270856">
    <property type="component" value="Unassembled WGS sequence"/>
</dbReference>
<sequence length="375" mass="41274">MKTYHILIILILISCTNKKENTNDKLPETKNNISFFVGTYTDTKSEGIYTYSLSEDGNINKIGLAAKSKNPSFLTKSADGKILLAVNELNSVNGMGTVESYKILGDSLVLISQQSSGGAHPCFIAVNDKGYVLTANYSSGNIGLLKINTSGHLSELLDTQEHNSSNHGKENMNAHAHSAYFSENNTFISADLGTNEIWFSTINNTNNKIEVNEPSTLKISGPNPGPRHIAFHPKQNWMYIINELNSTITLIKKDKDKNYKIDSTFSTLPDGFKGESFCADIHISNDGKFLYGSNRGHNSIAIFKINQESGALKSIGFTSVKGDWPRNFALSPDNNFLLVANQRSENIVSFKRDTATGLLTFIEEIKVPSPVCILF</sequence>